<evidence type="ECO:0000256" key="5">
    <source>
        <dbReference type="ARBA" id="ARBA00038359"/>
    </source>
</evidence>
<keyword evidence="10" id="KW-1185">Reference proteome</keyword>
<feature type="region of interest" description="Disordered" evidence="6">
    <location>
        <begin position="154"/>
        <end position="204"/>
    </location>
</feature>
<evidence type="ECO:0000256" key="1">
    <source>
        <dbReference type="ARBA" id="ARBA00004141"/>
    </source>
</evidence>
<dbReference type="GO" id="GO:0016020">
    <property type="term" value="C:membrane"/>
    <property type="evidence" value="ECO:0007669"/>
    <property type="project" value="UniProtKB-SubCell"/>
</dbReference>
<keyword evidence="4 7" id="KW-0472">Membrane</keyword>
<evidence type="ECO:0000313" key="9">
    <source>
        <dbReference type="EMBL" id="KAF4621882.1"/>
    </source>
</evidence>
<protein>
    <recommendedName>
        <fullName evidence="8">Rhodopsin domain-containing protein</fullName>
    </recommendedName>
</protein>
<evidence type="ECO:0000259" key="8">
    <source>
        <dbReference type="Pfam" id="PF20684"/>
    </source>
</evidence>
<dbReference type="InterPro" id="IPR052337">
    <property type="entry name" value="SAT4-like"/>
</dbReference>
<proteinExistence type="inferred from homology"/>
<reference evidence="9 10" key="1">
    <citation type="submission" date="2020-03" db="EMBL/GenBank/DDBJ databases">
        <title>Draft Genome Sequence of Cudoniella acicularis.</title>
        <authorList>
            <person name="Buettner E."/>
            <person name="Kellner H."/>
        </authorList>
    </citation>
    <scope>NUCLEOTIDE SEQUENCE [LARGE SCALE GENOMIC DNA]</scope>
    <source>
        <strain evidence="9 10">DSM 108380</strain>
    </source>
</reference>
<dbReference type="AlphaFoldDB" id="A0A8H4VTS6"/>
<keyword evidence="2 7" id="KW-0812">Transmembrane</keyword>
<feature type="transmembrane region" description="Helical" evidence="7">
    <location>
        <begin position="31"/>
        <end position="50"/>
    </location>
</feature>
<dbReference type="EMBL" id="JAAMPI010001917">
    <property type="protein sequence ID" value="KAF4621882.1"/>
    <property type="molecule type" value="Genomic_DNA"/>
</dbReference>
<evidence type="ECO:0000256" key="4">
    <source>
        <dbReference type="ARBA" id="ARBA00023136"/>
    </source>
</evidence>
<dbReference type="InterPro" id="IPR049326">
    <property type="entry name" value="Rhodopsin_dom_fungi"/>
</dbReference>
<evidence type="ECO:0000256" key="6">
    <source>
        <dbReference type="SAM" id="MobiDB-lite"/>
    </source>
</evidence>
<feature type="compositionally biased region" description="Basic and acidic residues" evidence="6">
    <location>
        <begin position="154"/>
        <end position="171"/>
    </location>
</feature>
<organism evidence="9 10">
    <name type="scientific">Cudoniella acicularis</name>
    <dbReference type="NCBI Taxonomy" id="354080"/>
    <lineage>
        <taxon>Eukaryota</taxon>
        <taxon>Fungi</taxon>
        <taxon>Dikarya</taxon>
        <taxon>Ascomycota</taxon>
        <taxon>Pezizomycotina</taxon>
        <taxon>Leotiomycetes</taxon>
        <taxon>Helotiales</taxon>
        <taxon>Tricladiaceae</taxon>
        <taxon>Cudoniella</taxon>
    </lineage>
</organism>
<comment type="caution">
    <text evidence="9">The sequence shown here is derived from an EMBL/GenBank/DDBJ whole genome shotgun (WGS) entry which is preliminary data.</text>
</comment>
<comment type="subcellular location">
    <subcellularLocation>
        <location evidence="1">Membrane</location>
        <topology evidence="1">Multi-pass membrane protein</topology>
    </subcellularLocation>
</comment>
<dbReference type="PANTHER" id="PTHR33048:SF47">
    <property type="entry name" value="INTEGRAL MEMBRANE PROTEIN-RELATED"/>
    <property type="match status" value="1"/>
</dbReference>
<dbReference type="PANTHER" id="PTHR33048">
    <property type="entry name" value="PTH11-LIKE INTEGRAL MEMBRANE PROTEIN (AFU_ORTHOLOGUE AFUA_5G11245)"/>
    <property type="match status" value="1"/>
</dbReference>
<evidence type="ECO:0000313" key="10">
    <source>
        <dbReference type="Proteomes" id="UP000566819"/>
    </source>
</evidence>
<gene>
    <name evidence="9" type="ORF">G7Y89_g14465</name>
</gene>
<dbReference type="Pfam" id="PF20684">
    <property type="entry name" value="Fung_rhodopsin"/>
    <property type="match status" value="1"/>
</dbReference>
<dbReference type="OrthoDB" id="3648173at2759"/>
<feature type="transmembrane region" description="Helical" evidence="7">
    <location>
        <begin position="57"/>
        <end position="77"/>
    </location>
</feature>
<evidence type="ECO:0000256" key="7">
    <source>
        <dbReference type="SAM" id="Phobius"/>
    </source>
</evidence>
<feature type="domain" description="Rhodopsin" evidence="8">
    <location>
        <begin position="62"/>
        <end position="113"/>
    </location>
</feature>
<feature type="transmembrane region" description="Helical" evidence="7">
    <location>
        <begin position="89"/>
        <end position="107"/>
    </location>
</feature>
<sequence length="204" mass="21725">MILTDGVLVYGQNSDPEHGEMIDRDSPDFDYAPHVTYLKVAFIAAILYFSVVTSIKVSILLIVIVTGIVRVILGYAPGSQNVAFTRAELWSAVHINIAIVCACLPTLRPLLTRALAVVSSISRRLYGSGTGASGGNASAENYSGSSNSAAKNRAGVELKSVRSSNPDDPHASSRQLTRNSGELGLFQYPGPQVFRTDEPEGNAV</sequence>
<name>A0A8H4VTS6_9HELO</name>
<dbReference type="Proteomes" id="UP000566819">
    <property type="component" value="Unassembled WGS sequence"/>
</dbReference>
<evidence type="ECO:0000256" key="2">
    <source>
        <dbReference type="ARBA" id="ARBA00022692"/>
    </source>
</evidence>
<evidence type="ECO:0000256" key="3">
    <source>
        <dbReference type="ARBA" id="ARBA00022989"/>
    </source>
</evidence>
<keyword evidence="3 7" id="KW-1133">Transmembrane helix</keyword>
<accession>A0A8H4VTS6</accession>
<comment type="similarity">
    <text evidence="5">Belongs to the SAT4 family.</text>
</comment>